<proteinExistence type="predicted"/>
<evidence type="ECO:0000313" key="3">
    <source>
        <dbReference type="Proteomes" id="UP000565441"/>
    </source>
</evidence>
<protein>
    <submittedName>
        <fullName evidence="2">Uncharacterized protein</fullName>
    </submittedName>
</protein>
<keyword evidence="3" id="KW-1185">Reference proteome</keyword>
<dbReference type="EMBL" id="JAACJP010000007">
    <property type="protein sequence ID" value="KAF5383151.1"/>
    <property type="molecule type" value="Genomic_DNA"/>
</dbReference>
<accession>A0A8H5M755</accession>
<sequence length="186" mass="20646">MLPSLHAAPCSNQSFTLGSIVWIINGFIVFLPNVTSHVAKSDSSIGWTAWVGATIFEIGSIFGILEAWNRDDVAEFGWNVHLHLLHSKPGLGDESPPSLLRGVEPDQPVKPETHWIWFSTDTRYFHELGFLAAFVQLWAATIFWISGWTALPSIQSEISKHTGVLDAVFWTPQVVGGFGFMHVHHA</sequence>
<keyword evidence="1" id="KW-0472">Membrane</keyword>
<keyword evidence="1" id="KW-1133">Transmembrane helix</keyword>
<evidence type="ECO:0000256" key="1">
    <source>
        <dbReference type="SAM" id="Phobius"/>
    </source>
</evidence>
<feature type="transmembrane region" description="Helical" evidence="1">
    <location>
        <begin position="15"/>
        <end position="35"/>
    </location>
</feature>
<feature type="transmembrane region" description="Helical" evidence="1">
    <location>
        <begin position="47"/>
        <end position="68"/>
    </location>
</feature>
<feature type="transmembrane region" description="Helical" evidence="1">
    <location>
        <begin position="128"/>
        <end position="151"/>
    </location>
</feature>
<evidence type="ECO:0000313" key="2">
    <source>
        <dbReference type="EMBL" id="KAF5383151.1"/>
    </source>
</evidence>
<keyword evidence="1" id="KW-0812">Transmembrane</keyword>
<dbReference type="OrthoDB" id="2603at2759"/>
<dbReference type="Proteomes" id="UP000565441">
    <property type="component" value="Unassembled WGS sequence"/>
</dbReference>
<reference evidence="2 3" key="1">
    <citation type="journal article" date="2020" name="ISME J.">
        <title>Uncovering the hidden diversity of litter-decomposition mechanisms in mushroom-forming fungi.</title>
        <authorList>
            <person name="Floudas D."/>
            <person name="Bentzer J."/>
            <person name="Ahren D."/>
            <person name="Johansson T."/>
            <person name="Persson P."/>
            <person name="Tunlid A."/>
        </authorList>
    </citation>
    <scope>NUCLEOTIDE SEQUENCE [LARGE SCALE GENOMIC DNA]</scope>
    <source>
        <strain evidence="2 3">CBS 661.87</strain>
    </source>
</reference>
<comment type="caution">
    <text evidence="2">The sequence shown here is derived from an EMBL/GenBank/DDBJ whole genome shotgun (WGS) entry which is preliminary data.</text>
</comment>
<gene>
    <name evidence="2" type="ORF">D9615_005011</name>
</gene>
<organism evidence="2 3">
    <name type="scientific">Tricholomella constricta</name>
    <dbReference type="NCBI Taxonomy" id="117010"/>
    <lineage>
        <taxon>Eukaryota</taxon>
        <taxon>Fungi</taxon>
        <taxon>Dikarya</taxon>
        <taxon>Basidiomycota</taxon>
        <taxon>Agaricomycotina</taxon>
        <taxon>Agaricomycetes</taxon>
        <taxon>Agaricomycetidae</taxon>
        <taxon>Agaricales</taxon>
        <taxon>Tricholomatineae</taxon>
        <taxon>Lyophyllaceae</taxon>
        <taxon>Tricholomella</taxon>
    </lineage>
</organism>
<name>A0A8H5M755_9AGAR</name>
<dbReference type="AlphaFoldDB" id="A0A8H5M755"/>